<dbReference type="EMBL" id="RFFG01000090">
    <property type="protein sequence ID" value="RMI38220.1"/>
    <property type="molecule type" value="Genomic_DNA"/>
</dbReference>
<dbReference type="AlphaFoldDB" id="A0A3M2LMZ4"/>
<feature type="domain" description="Macro" evidence="1">
    <location>
        <begin position="141"/>
        <end position="353"/>
    </location>
</feature>
<proteinExistence type="predicted"/>
<comment type="caution">
    <text evidence="2">The sequence shown here is derived from an EMBL/GenBank/DDBJ whole genome shotgun (WGS) entry which is preliminary data.</text>
</comment>
<evidence type="ECO:0000313" key="2">
    <source>
        <dbReference type="EMBL" id="RMI38220.1"/>
    </source>
</evidence>
<sequence length="353" mass="37823">MTDESLATDHEALLGDLRALRERGLLRLRDLRLPALRAAARGFDRSGHTGHAEIEALLRAALDQLDPGNLREAAAYTFGLAPGTRDWPSVARRRRSAELYGVTPEHFRKQQERDVIAQVAEQIELLRRPAPTGGTTPLPPISAVPFGDPSLPPLLLHLGPIELVSGVDILVSSENVHLEMAKSYGSSVSAALRRAGAVRKPSGEIVDDCLQRELTAWVSRHARPGLAVAPGTVAETGPGDLAGNGIRRVYHAAVVVAGPGGYDVSPDAIRLAVHNVFRLAERERTGFRPPLASICFPLFGTGRRSLLPVPVCAAALWRGIADELAGAPHWSVHVATHNPGHAAQVLETLAVNR</sequence>
<gene>
    <name evidence="2" type="ORF">EBO15_33650</name>
</gene>
<evidence type="ECO:0000313" key="3">
    <source>
        <dbReference type="Proteomes" id="UP000282674"/>
    </source>
</evidence>
<dbReference type="InterPro" id="IPR043472">
    <property type="entry name" value="Macro_dom-like"/>
</dbReference>
<dbReference type="PROSITE" id="PS51154">
    <property type="entry name" value="MACRO"/>
    <property type="match status" value="1"/>
</dbReference>
<name>A0A3M2LMZ4_9ACTN</name>
<keyword evidence="3" id="KW-1185">Reference proteome</keyword>
<accession>A0A3M2LMZ4</accession>
<dbReference type="SUPFAM" id="SSF52949">
    <property type="entry name" value="Macro domain-like"/>
    <property type="match status" value="1"/>
</dbReference>
<protein>
    <recommendedName>
        <fullName evidence="1">Macro domain-containing protein</fullName>
    </recommendedName>
</protein>
<dbReference type="RefSeq" id="WP_122198519.1">
    <property type="nucleotide sequence ID" value="NZ_JBHSKC010000048.1"/>
</dbReference>
<dbReference type="InterPro" id="IPR002589">
    <property type="entry name" value="Macro_dom"/>
</dbReference>
<evidence type="ECO:0000259" key="1">
    <source>
        <dbReference type="PROSITE" id="PS51154"/>
    </source>
</evidence>
<organism evidence="2 3">
    <name type="scientific">Actinomadura harenae</name>
    <dbReference type="NCBI Taxonomy" id="2483351"/>
    <lineage>
        <taxon>Bacteria</taxon>
        <taxon>Bacillati</taxon>
        <taxon>Actinomycetota</taxon>
        <taxon>Actinomycetes</taxon>
        <taxon>Streptosporangiales</taxon>
        <taxon>Thermomonosporaceae</taxon>
        <taxon>Actinomadura</taxon>
    </lineage>
</organism>
<dbReference type="OrthoDB" id="5141210at2"/>
<dbReference type="Proteomes" id="UP000282674">
    <property type="component" value="Unassembled WGS sequence"/>
</dbReference>
<reference evidence="2 3" key="1">
    <citation type="submission" date="2018-10" db="EMBL/GenBank/DDBJ databases">
        <title>Isolation from soil.</title>
        <authorList>
            <person name="Hu J."/>
        </authorList>
    </citation>
    <scope>NUCLEOTIDE SEQUENCE [LARGE SCALE GENOMIC DNA]</scope>
    <source>
        <strain evidence="2 3">NEAU-Ht49</strain>
    </source>
</reference>
<dbReference type="Gene3D" id="3.40.220.10">
    <property type="entry name" value="Leucine Aminopeptidase, subunit E, domain 1"/>
    <property type="match status" value="1"/>
</dbReference>